<feature type="compositionally biased region" description="Low complexity" evidence="19">
    <location>
        <begin position="29"/>
        <end position="44"/>
    </location>
</feature>
<protein>
    <recommendedName>
        <fullName evidence="7">Phosphatidate cytidylyltransferase, mitochondrial</fullName>
        <ecNumber evidence="6">2.7.7.41</ecNumber>
    </recommendedName>
    <alternativeName>
        <fullName evidence="18">CDP-diacylglycerol synthase</fullName>
    </alternativeName>
</protein>
<dbReference type="AlphaFoldDB" id="A0A292Q9D1"/>
<sequence length="456" mass="51833">MMIPRHLAWTPRLHPLYPSSHLRQYRNLSSTPPSTPPNDNDPNAKLPPPPPDFDEPDLNLSSYAHLPHNFGTNQHMHIDDALKDRLRSLLWQFRAPVRYAFAYGSGVFSQGSNFSSGSVAGGKKPMIDLIFGVTYTQHWHSLNLAQHRDHYSFLGRMGSAVVSRVQDDFGAGVYFNPYVDVGGTLIKYGVVNLETLIHDLRTWDTLYLAGRLQKPVKILRDDPQVRLANQHNLLSAVRTALLLLPEKFTEHDLYTTIAGISYTGDPRMKLYSENPHKVNNIVRNQLPHFRRLYSPLVEQLPNVQFLSQGVTWNDPAEHIMLEQDMDPQRRANIIRRLPKSFREKVYFQYQRKFAIPALDFEKMVGRSADEERMLRREGGEFERRIATDPGNVGKVVGDVIKTTIGWPSTIQSLKGVVTAGPLRSWRYLKEKIGKWSAARKSGARDRSGGGKKGGTY</sequence>
<name>A0A292Q9D1_9PEZI</name>
<evidence type="ECO:0000256" key="16">
    <source>
        <dbReference type="ARBA" id="ARBA00023209"/>
    </source>
</evidence>
<keyword evidence="9" id="KW-0808">Transferase</keyword>
<proteinExistence type="inferred from homology"/>
<evidence type="ECO:0000256" key="11">
    <source>
        <dbReference type="ARBA" id="ARBA00022792"/>
    </source>
</evidence>
<dbReference type="EC" id="2.7.7.41" evidence="6"/>
<evidence type="ECO:0000256" key="15">
    <source>
        <dbReference type="ARBA" id="ARBA00023136"/>
    </source>
</evidence>
<evidence type="ECO:0000256" key="7">
    <source>
        <dbReference type="ARBA" id="ARBA00018337"/>
    </source>
</evidence>
<dbReference type="GO" id="GO:0032049">
    <property type="term" value="P:cardiolipin biosynthetic process"/>
    <property type="evidence" value="ECO:0007669"/>
    <property type="project" value="InterPro"/>
</dbReference>
<dbReference type="PIRSF" id="PIRSF028840">
    <property type="entry name" value="Mmp37"/>
    <property type="match status" value="1"/>
</dbReference>
<dbReference type="GO" id="GO:0016024">
    <property type="term" value="P:CDP-diacylglycerol biosynthetic process"/>
    <property type="evidence" value="ECO:0007669"/>
    <property type="project" value="UniProtKB-UniPathway"/>
</dbReference>
<comment type="cofactor">
    <cofactor evidence="1">
        <name>Mg(2+)</name>
        <dbReference type="ChEBI" id="CHEBI:18420"/>
    </cofactor>
</comment>
<dbReference type="PANTHER" id="PTHR13619:SF0">
    <property type="entry name" value="PHOSPHATIDATE CYTIDYLYLTRANSFERASE, MITOCHONDRIAL"/>
    <property type="match status" value="1"/>
</dbReference>
<comment type="similarity">
    <text evidence="5">Belongs to the TAM41 family.</text>
</comment>
<evidence type="ECO:0000256" key="2">
    <source>
        <dbReference type="ARBA" id="ARBA00004443"/>
    </source>
</evidence>
<dbReference type="InterPro" id="IPR015222">
    <property type="entry name" value="Tam41"/>
</dbReference>
<keyword evidence="13" id="KW-0443">Lipid metabolism</keyword>
<keyword evidence="14" id="KW-0496">Mitochondrion</keyword>
<accession>A0A292Q9D1</accession>
<keyword evidence="11" id="KW-0999">Mitochondrion inner membrane</keyword>
<evidence type="ECO:0000313" key="21">
    <source>
        <dbReference type="Proteomes" id="UP001412239"/>
    </source>
</evidence>
<gene>
    <name evidence="20" type="ORF">GSTUAT00000268001</name>
</gene>
<evidence type="ECO:0000256" key="5">
    <source>
        <dbReference type="ARBA" id="ARBA00005458"/>
    </source>
</evidence>
<comment type="pathway">
    <text evidence="4">Lipid metabolism.</text>
</comment>
<evidence type="ECO:0000256" key="1">
    <source>
        <dbReference type="ARBA" id="ARBA00001946"/>
    </source>
</evidence>
<comment type="subcellular location">
    <subcellularLocation>
        <location evidence="2">Mitochondrion inner membrane</location>
        <topology evidence="2">Peripheral membrane protein</topology>
        <orientation evidence="2">Matrix side</orientation>
    </subcellularLocation>
</comment>
<keyword evidence="12" id="KW-0460">Magnesium</keyword>
<organism evidence="20 21">
    <name type="scientific">Tuber aestivum</name>
    <name type="common">summer truffle</name>
    <dbReference type="NCBI Taxonomy" id="59557"/>
    <lineage>
        <taxon>Eukaryota</taxon>
        <taxon>Fungi</taxon>
        <taxon>Dikarya</taxon>
        <taxon>Ascomycota</taxon>
        <taxon>Pezizomycotina</taxon>
        <taxon>Pezizomycetes</taxon>
        <taxon>Pezizales</taxon>
        <taxon>Tuberaceae</taxon>
        <taxon>Tuber</taxon>
    </lineage>
</organism>
<comment type="pathway">
    <text evidence="3">Phospholipid metabolism; CDP-diacylglycerol biosynthesis; CDP-diacylglycerol from sn-glycerol 3-phosphate: step 3/3.</text>
</comment>
<keyword evidence="17" id="KW-1208">Phospholipid metabolism</keyword>
<evidence type="ECO:0000256" key="4">
    <source>
        <dbReference type="ARBA" id="ARBA00005189"/>
    </source>
</evidence>
<keyword evidence="15" id="KW-0472">Membrane</keyword>
<keyword evidence="16" id="KW-0594">Phospholipid biosynthesis</keyword>
<evidence type="ECO:0000256" key="17">
    <source>
        <dbReference type="ARBA" id="ARBA00023264"/>
    </source>
</evidence>
<evidence type="ECO:0000256" key="14">
    <source>
        <dbReference type="ARBA" id="ARBA00023128"/>
    </source>
</evidence>
<evidence type="ECO:0000256" key="13">
    <source>
        <dbReference type="ARBA" id="ARBA00023098"/>
    </source>
</evidence>
<dbReference type="GO" id="GO:0005743">
    <property type="term" value="C:mitochondrial inner membrane"/>
    <property type="evidence" value="ECO:0007669"/>
    <property type="project" value="UniProtKB-SubCell"/>
</dbReference>
<evidence type="ECO:0000256" key="10">
    <source>
        <dbReference type="ARBA" id="ARBA00022695"/>
    </source>
</evidence>
<evidence type="ECO:0000256" key="6">
    <source>
        <dbReference type="ARBA" id="ARBA00012487"/>
    </source>
</evidence>
<reference evidence="20" key="1">
    <citation type="submission" date="2015-10" db="EMBL/GenBank/DDBJ databases">
        <authorList>
            <person name="Regsiter A."/>
            <person name="william w."/>
        </authorList>
    </citation>
    <scope>NUCLEOTIDE SEQUENCE</scope>
    <source>
        <strain evidence="20">Montdore</strain>
    </source>
</reference>
<evidence type="ECO:0000313" key="20">
    <source>
        <dbReference type="EMBL" id="CUS15565.1"/>
    </source>
</evidence>
<keyword evidence="10" id="KW-0548">Nucleotidyltransferase</keyword>
<evidence type="ECO:0000256" key="8">
    <source>
        <dbReference type="ARBA" id="ARBA00022516"/>
    </source>
</evidence>
<dbReference type="GO" id="GO:0004605">
    <property type="term" value="F:phosphatidate cytidylyltransferase activity"/>
    <property type="evidence" value="ECO:0007669"/>
    <property type="project" value="UniProtKB-EC"/>
</dbReference>
<dbReference type="Proteomes" id="UP001412239">
    <property type="component" value="Unassembled WGS sequence"/>
</dbReference>
<dbReference type="EMBL" id="LN890945">
    <property type="protein sequence ID" value="CUS15565.1"/>
    <property type="molecule type" value="Genomic_DNA"/>
</dbReference>
<evidence type="ECO:0000256" key="12">
    <source>
        <dbReference type="ARBA" id="ARBA00022842"/>
    </source>
</evidence>
<feature type="region of interest" description="Disordered" evidence="19">
    <location>
        <begin position="24"/>
        <end position="58"/>
    </location>
</feature>
<evidence type="ECO:0000256" key="9">
    <source>
        <dbReference type="ARBA" id="ARBA00022679"/>
    </source>
</evidence>
<evidence type="ECO:0000256" key="19">
    <source>
        <dbReference type="SAM" id="MobiDB-lite"/>
    </source>
</evidence>
<evidence type="ECO:0000256" key="18">
    <source>
        <dbReference type="ARBA" id="ARBA00029893"/>
    </source>
</evidence>
<dbReference type="Pfam" id="PF09139">
    <property type="entry name" value="Tam41_Mmp37"/>
    <property type="match status" value="1"/>
</dbReference>
<dbReference type="UniPathway" id="UPA00557">
    <property type="reaction ID" value="UER00614"/>
</dbReference>
<keyword evidence="8" id="KW-0444">Lipid biosynthesis</keyword>
<dbReference type="PANTHER" id="PTHR13619">
    <property type="entry name" value="PHOSPHATIDATE CYTIDYLYLTRANSFERASE, MITOCHONDRIAL"/>
    <property type="match status" value="1"/>
</dbReference>
<keyword evidence="21" id="KW-1185">Reference proteome</keyword>
<evidence type="ECO:0000256" key="3">
    <source>
        <dbReference type="ARBA" id="ARBA00005119"/>
    </source>
</evidence>